<dbReference type="GO" id="GO:0016758">
    <property type="term" value="F:hexosyltransferase activity"/>
    <property type="evidence" value="ECO:0007669"/>
    <property type="project" value="InterPro"/>
</dbReference>
<dbReference type="EMBL" id="MUKB01000047">
    <property type="protein sequence ID" value="OPX18044.1"/>
    <property type="molecule type" value="Genomic_DNA"/>
</dbReference>
<dbReference type="InterPro" id="IPR050519">
    <property type="entry name" value="Glycosyltransf_28_UgtP"/>
</dbReference>
<organism evidence="6 7">
    <name type="scientific">candidate division WOR-3 bacterium 4484_100</name>
    <dbReference type="NCBI Taxonomy" id="1936077"/>
    <lineage>
        <taxon>Bacteria</taxon>
        <taxon>Bacteria division WOR-3</taxon>
    </lineage>
</organism>
<reference evidence="7" key="1">
    <citation type="submission" date="2017-01" db="EMBL/GenBank/DDBJ databases">
        <title>Novel pathways for hydrocarbon cycling and metabolic interdependencies in hydrothermal sediment communities.</title>
        <authorList>
            <person name="Dombrowski N."/>
            <person name="Seitz K."/>
            <person name="Teske A."/>
            <person name="Baker B."/>
        </authorList>
    </citation>
    <scope>NUCLEOTIDE SEQUENCE [LARGE SCALE GENOMIC DNA]</scope>
</reference>
<proteinExistence type="inferred from homology"/>
<gene>
    <name evidence="6" type="ORF">BXT86_03295</name>
</gene>
<dbReference type="InterPro" id="IPR001296">
    <property type="entry name" value="Glyco_trans_1"/>
</dbReference>
<evidence type="ECO:0008006" key="8">
    <source>
        <dbReference type="Google" id="ProtNLM"/>
    </source>
</evidence>
<evidence type="ECO:0000259" key="5">
    <source>
        <dbReference type="Pfam" id="PF06925"/>
    </source>
</evidence>
<evidence type="ECO:0000313" key="6">
    <source>
        <dbReference type="EMBL" id="OPX18044.1"/>
    </source>
</evidence>
<dbReference type="SUPFAM" id="SSF53756">
    <property type="entry name" value="UDP-Glycosyltransferase/glycogen phosphorylase"/>
    <property type="match status" value="1"/>
</dbReference>
<keyword evidence="3" id="KW-0808">Transferase</keyword>
<name>A0A1V4QFE1_UNCW3</name>
<dbReference type="PANTHER" id="PTHR43025">
    <property type="entry name" value="MONOGALACTOSYLDIACYLGLYCEROL SYNTHASE"/>
    <property type="match status" value="1"/>
</dbReference>
<comment type="similarity">
    <text evidence="1">Belongs to the glycosyltransferase 28 family.</text>
</comment>
<evidence type="ECO:0000256" key="1">
    <source>
        <dbReference type="ARBA" id="ARBA00006962"/>
    </source>
</evidence>
<feature type="domain" description="Diacylglycerol glucosyltransferase N-terminal" evidence="5">
    <location>
        <begin position="2"/>
        <end position="36"/>
    </location>
</feature>
<dbReference type="GO" id="GO:0016020">
    <property type="term" value="C:membrane"/>
    <property type="evidence" value="ECO:0007669"/>
    <property type="project" value="GOC"/>
</dbReference>
<evidence type="ECO:0000313" key="7">
    <source>
        <dbReference type="Proteomes" id="UP000191663"/>
    </source>
</evidence>
<protein>
    <recommendedName>
        <fullName evidence="8">Glycosyl transferase family 28 C-terminal domain-containing protein</fullName>
    </recommendedName>
</protein>
<comment type="caution">
    <text evidence="6">The sequence shown here is derived from an EMBL/GenBank/DDBJ whole genome shotgun (WGS) entry which is preliminary data.</text>
</comment>
<evidence type="ECO:0000256" key="3">
    <source>
        <dbReference type="ARBA" id="ARBA00022679"/>
    </source>
</evidence>
<feature type="domain" description="Glycosyl transferase family 1" evidence="4">
    <location>
        <begin position="88"/>
        <end position="202"/>
    </location>
</feature>
<dbReference type="Gene3D" id="3.40.50.2000">
    <property type="entry name" value="Glycogen Phosphorylase B"/>
    <property type="match status" value="1"/>
</dbReference>
<dbReference type="Proteomes" id="UP000191663">
    <property type="component" value="Unassembled WGS sequence"/>
</dbReference>
<dbReference type="Pfam" id="PF06925">
    <property type="entry name" value="MGDG_synth"/>
    <property type="match status" value="1"/>
</dbReference>
<accession>A0A1V4QFE1</accession>
<sequence>MNKEIDHYFIPHESLIDQLLSYGPSRNQIYPFGIPVGQELETEIDKDKARKSFGLEKNRICAVVMGSRVFGGEWFSLVQKIVDFDYDLLVLCGENSSARKKIERLRGRANLKTYGMIKNIYDLLSICDILITKAGGITTTEATKVGPCLLFANSIVGLEDKNEDFFIRHNAARRLNNKNAKSTLSDLLNSPEKMSEMRKNLRNLAKKNSAQNIANVIFKSLNGQRGI</sequence>
<dbReference type="InterPro" id="IPR009695">
    <property type="entry name" value="Diacylglyc_glucosyltr_N"/>
</dbReference>
<evidence type="ECO:0000256" key="2">
    <source>
        <dbReference type="ARBA" id="ARBA00022676"/>
    </source>
</evidence>
<dbReference type="PANTHER" id="PTHR43025:SF3">
    <property type="entry name" value="MONOGALACTOSYLDIACYLGLYCEROL SYNTHASE 1, CHLOROPLASTIC"/>
    <property type="match status" value="1"/>
</dbReference>
<dbReference type="GO" id="GO:0009247">
    <property type="term" value="P:glycolipid biosynthetic process"/>
    <property type="evidence" value="ECO:0007669"/>
    <property type="project" value="InterPro"/>
</dbReference>
<dbReference type="Pfam" id="PF00534">
    <property type="entry name" value="Glycos_transf_1"/>
    <property type="match status" value="1"/>
</dbReference>
<evidence type="ECO:0000259" key="4">
    <source>
        <dbReference type="Pfam" id="PF00534"/>
    </source>
</evidence>
<keyword evidence="2" id="KW-0328">Glycosyltransferase</keyword>
<dbReference type="AlphaFoldDB" id="A0A1V4QFE1"/>